<proteinExistence type="predicted"/>
<accession>A0AA34XPC9</accession>
<evidence type="ECO:0000313" key="1">
    <source>
        <dbReference type="EMBL" id="ARP39447.1"/>
    </source>
</evidence>
<reference evidence="1 2" key="1">
    <citation type="submission" date="2016-10" db="EMBL/GenBank/DDBJ databases">
        <title>The High Quality Genome of Vibrio splendidus K08M4.</title>
        <authorList>
            <person name="Wendling C."/>
            <person name="Chibani C.M."/>
            <person name="Hertel R."/>
            <person name="Sproer C."/>
            <person name="Bunk B."/>
            <person name="Overmann J."/>
            <person name="Roth O."/>
            <person name="Liesegang H."/>
        </authorList>
    </citation>
    <scope>NUCLEOTIDE SEQUENCE [LARGE SCALE GENOMIC DNA]</scope>
    <source>
        <strain evidence="1 2">K08M4</strain>
    </source>
</reference>
<dbReference type="AlphaFoldDB" id="A0AA34XPC9"/>
<dbReference type="Proteomes" id="UP000194136">
    <property type="component" value="Chromosome 1"/>
</dbReference>
<sequence>MRTVEFIAHRINSASELKGVDDSFGVEVDLRDSNEGLHIAHDPFSEGDSFEEYLKNYTHGTMIINVKSERIEHRILDSIKGKKLKYFFLDSTFPMIKLLSAHGEKNIALRFSEFEGLDTLVSMAGKVDWVWVDCFTKFPMDKQAYDKIHELGYKICIVSPELQNQDEKIELYAKYMKDNNITPDAICSKLKNFERWSSYFQFVDKK</sequence>
<protein>
    <submittedName>
        <fullName evidence="1">Uncharacterized protein</fullName>
    </submittedName>
</protein>
<dbReference type="KEGG" id="vsy:K08M4_27560"/>
<organism evidence="1 2">
    <name type="scientific">Vibrio syngnathi</name>
    <dbReference type="NCBI Taxonomy" id="3034029"/>
    <lineage>
        <taxon>Bacteria</taxon>
        <taxon>Pseudomonadati</taxon>
        <taxon>Pseudomonadota</taxon>
        <taxon>Gammaproteobacteria</taxon>
        <taxon>Vibrionales</taxon>
        <taxon>Vibrionaceae</taxon>
        <taxon>Vibrio</taxon>
    </lineage>
</organism>
<name>A0AA34XPC9_9VIBR</name>
<gene>
    <name evidence="1" type="ORF">K08M4_27560</name>
</gene>
<dbReference type="EMBL" id="CP017916">
    <property type="protein sequence ID" value="ARP39447.1"/>
    <property type="molecule type" value="Genomic_DNA"/>
</dbReference>
<evidence type="ECO:0000313" key="2">
    <source>
        <dbReference type="Proteomes" id="UP000194136"/>
    </source>
</evidence>
<keyword evidence="2" id="KW-1185">Reference proteome</keyword>
<dbReference type="RefSeq" id="WP_086050210.1">
    <property type="nucleotide sequence ID" value="NZ_CP017916.1"/>
</dbReference>